<comment type="caution">
    <text evidence="3">The sequence shown here is derived from an EMBL/GenBank/DDBJ whole genome shotgun (WGS) entry which is preliminary data.</text>
</comment>
<feature type="domain" description="FBD" evidence="1">
    <location>
        <begin position="449"/>
        <end position="481"/>
    </location>
</feature>
<feature type="non-terminal residue" evidence="3">
    <location>
        <position position="1"/>
    </location>
</feature>
<dbReference type="Gramene" id="TVU16983">
    <property type="protein sequence ID" value="TVU16983"/>
    <property type="gene ID" value="EJB05_32988"/>
</dbReference>
<dbReference type="PANTHER" id="PTHR34709:SF28">
    <property type="entry name" value="OS08G0272601 PROTEIN"/>
    <property type="match status" value="1"/>
</dbReference>
<evidence type="ECO:0000313" key="3">
    <source>
        <dbReference type="EMBL" id="TVU16983.1"/>
    </source>
</evidence>
<dbReference type="Pfam" id="PF08387">
    <property type="entry name" value="FBD"/>
    <property type="match status" value="1"/>
</dbReference>
<dbReference type="AlphaFoldDB" id="A0A5J9U021"/>
<dbReference type="SUPFAM" id="SSF81383">
    <property type="entry name" value="F-box domain"/>
    <property type="match status" value="1"/>
</dbReference>
<evidence type="ECO:0000259" key="1">
    <source>
        <dbReference type="Pfam" id="PF08387"/>
    </source>
</evidence>
<proteinExistence type="predicted"/>
<evidence type="ECO:0000313" key="4">
    <source>
        <dbReference type="Proteomes" id="UP000324897"/>
    </source>
</evidence>
<dbReference type="InterPro" id="IPR006566">
    <property type="entry name" value="FBD"/>
</dbReference>
<dbReference type="PANTHER" id="PTHR34709">
    <property type="entry name" value="OS10G0396666 PROTEIN"/>
    <property type="match status" value="1"/>
</dbReference>
<dbReference type="InterPro" id="IPR055411">
    <property type="entry name" value="LRR_FXL15/At3g58940/PEG3-like"/>
</dbReference>
<keyword evidence="4" id="KW-1185">Reference proteome</keyword>
<accession>A0A5J9U021</accession>
<name>A0A5J9U021_9POAL</name>
<dbReference type="OrthoDB" id="604899at2759"/>
<dbReference type="EMBL" id="RWGY01000029">
    <property type="protein sequence ID" value="TVU16983.1"/>
    <property type="molecule type" value="Genomic_DNA"/>
</dbReference>
<dbReference type="InterPro" id="IPR036047">
    <property type="entry name" value="F-box-like_dom_sf"/>
</dbReference>
<dbReference type="InterPro" id="IPR055312">
    <property type="entry name" value="FBL15-like"/>
</dbReference>
<sequence length="536" mass="59560">MESRGVDRISGLIDDVLLKILSLLPSAADAVRTGALSRRWRDLWTRAPGLRLSFDVPGGKRFAEESSRTMAIIDSVLERHAGAGIDDLEISFTYKHPGGEGFGQIFIDGFHADIASRVNAWIQHGARRAAKSLVLMVALPPVLPGGAMRLELPASARAETMRLQVIRDARLSLPAEGTFHALRDLALAGVAIKDEDGRLGRLVSSPCCPRLQRLRLLRLRGAERLSVNSDTLEELTILEAVGLRRLEIVAPSLWMIDIDKCEDFRRSNIATMAIAAPKLETLACSTVCPPERLRIDSASSVLRLEKVTLITNGRPSGQDAKNNEGSISLLRQCTGVDHVGLTLQVPDSLWEEDCEEDRRRGRVRLVLKMIYKEDLLGEVPTLSNITSLEIDVRMGRHSYASTLGNFLARCECYNLEYLQINMTAVLPQLSESDYHKTPRRENKVPFPRLREVKISGISGTKDETSLLKLLLENAVDLEKMTVEFSSEDEHRGSHARQVVLDIPCVRGSWIYSDNGVCEWARTRELLEAPVKAPKLP</sequence>
<protein>
    <submittedName>
        <fullName evidence="3">Uncharacterized protein</fullName>
    </submittedName>
</protein>
<feature type="domain" description="F-box/LRR-repeat protein 15/At3g58940/PEG3-like LRR" evidence="2">
    <location>
        <begin position="119"/>
        <end position="286"/>
    </location>
</feature>
<gene>
    <name evidence="3" type="ORF">EJB05_32988</name>
</gene>
<organism evidence="3 4">
    <name type="scientific">Eragrostis curvula</name>
    <name type="common">weeping love grass</name>
    <dbReference type="NCBI Taxonomy" id="38414"/>
    <lineage>
        <taxon>Eukaryota</taxon>
        <taxon>Viridiplantae</taxon>
        <taxon>Streptophyta</taxon>
        <taxon>Embryophyta</taxon>
        <taxon>Tracheophyta</taxon>
        <taxon>Spermatophyta</taxon>
        <taxon>Magnoliopsida</taxon>
        <taxon>Liliopsida</taxon>
        <taxon>Poales</taxon>
        <taxon>Poaceae</taxon>
        <taxon>PACMAD clade</taxon>
        <taxon>Chloridoideae</taxon>
        <taxon>Eragrostideae</taxon>
        <taxon>Eragrostidinae</taxon>
        <taxon>Eragrostis</taxon>
    </lineage>
</organism>
<dbReference type="Pfam" id="PF24758">
    <property type="entry name" value="LRR_At5g56370"/>
    <property type="match status" value="1"/>
</dbReference>
<evidence type="ECO:0000259" key="2">
    <source>
        <dbReference type="Pfam" id="PF24758"/>
    </source>
</evidence>
<reference evidence="3 4" key="1">
    <citation type="journal article" date="2019" name="Sci. Rep.">
        <title>A high-quality genome of Eragrostis curvula grass provides insights into Poaceae evolution and supports new strategies to enhance forage quality.</title>
        <authorList>
            <person name="Carballo J."/>
            <person name="Santos B.A.C.M."/>
            <person name="Zappacosta D."/>
            <person name="Garbus I."/>
            <person name="Selva J.P."/>
            <person name="Gallo C.A."/>
            <person name="Diaz A."/>
            <person name="Albertini E."/>
            <person name="Caccamo M."/>
            <person name="Echenique V."/>
        </authorList>
    </citation>
    <scope>NUCLEOTIDE SEQUENCE [LARGE SCALE GENOMIC DNA]</scope>
    <source>
        <strain evidence="4">cv. Victoria</strain>
        <tissue evidence="3">Leaf</tissue>
    </source>
</reference>
<dbReference type="Proteomes" id="UP000324897">
    <property type="component" value="Chromosome 7"/>
</dbReference>